<keyword evidence="4 6" id="KW-1133">Transmembrane helix</keyword>
<dbReference type="Proteomes" id="UP000023152">
    <property type="component" value="Unassembled WGS sequence"/>
</dbReference>
<evidence type="ECO:0000256" key="5">
    <source>
        <dbReference type="ARBA" id="ARBA00023136"/>
    </source>
</evidence>
<gene>
    <name evidence="7" type="ORF">RFI_15798</name>
</gene>
<dbReference type="OMA" id="DSKSHNM"/>
<evidence type="ECO:0000256" key="3">
    <source>
        <dbReference type="ARBA" id="ARBA00022692"/>
    </source>
</evidence>
<dbReference type="OrthoDB" id="28755at2759"/>
<dbReference type="Gene3D" id="1.20.1250.20">
    <property type="entry name" value="MFS general substrate transporter like domains"/>
    <property type="match status" value="1"/>
</dbReference>
<dbReference type="AlphaFoldDB" id="X6N570"/>
<evidence type="ECO:0000256" key="2">
    <source>
        <dbReference type="ARBA" id="ARBA00022448"/>
    </source>
</evidence>
<reference evidence="7 8" key="1">
    <citation type="journal article" date="2013" name="Curr. Biol.">
        <title>The Genome of the Foraminiferan Reticulomyxa filosa.</title>
        <authorList>
            <person name="Glockner G."/>
            <person name="Hulsmann N."/>
            <person name="Schleicher M."/>
            <person name="Noegel A.A."/>
            <person name="Eichinger L."/>
            <person name="Gallinger C."/>
            <person name="Pawlowski J."/>
            <person name="Sierra R."/>
            <person name="Euteneuer U."/>
            <person name="Pillet L."/>
            <person name="Moustafa A."/>
            <person name="Platzer M."/>
            <person name="Groth M."/>
            <person name="Szafranski K."/>
            <person name="Schliwa M."/>
        </authorList>
    </citation>
    <scope>NUCLEOTIDE SEQUENCE [LARGE SCALE GENOMIC DNA]</scope>
</reference>
<comment type="caution">
    <text evidence="7">The sequence shown here is derived from an EMBL/GenBank/DDBJ whole genome shotgun (WGS) entry which is preliminary data.</text>
</comment>
<accession>X6N570</accession>
<evidence type="ECO:0000256" key="1">
    <source>
        <dbReference type="ARBA" id="ARBA00004141"/>
    </source>
</evidence>
<keyword evidence="8" id="KW-1185">Reference proteome</keyword>
<dbReference type="PANTHER" id="PTHR19432:SF35">
    <property type="entry name" value="SOLUTE CARRIER FAMILY 45 MEMBER 3 ISOFORM X1"/>
    <property type="match status" value="1"/>
</dbReference>
<dbReference type="EMBL" id="ASPP01011656">
    <property type="protein sequence ID" value="ETO21405.1"/>
    <property type="molecule type" value="Genomic_DNA"/>
</dbReference>
<evidence type="ECO:0000256" key="4">
    <source>
        <dbReference type="ARBA" id="ARBA00022989"/>
    </source>
</evidence>
<keyword evidence="2" id="KW-0813">Transport</keyword>
<feature type="transmembrane region" description="Helical" evidence="6">
    <location>
        <begin position="113"/>
        <end position="132"/>
    </location>
</feature>
<keyword evidence="5 6" id="KW-0472">Membrane</keyword>
<feature type="transmembrane region" description="Helical" evidence="6">
    <location>
        <begin position="173"/>
        <end position="195"/>
    </location>
</feature>
<dbReference type="InterPro" id="IPR036259">
    <property type="entry name" value="MFS_trans_sf"/>
</dbReference>
<feature type="non-terminal residue" evidence="7">
    <location>
        <position position="1"/>
    </location>
</feature>
<feature type="transmembrane region" description="Helical" evidence="6">
    <location>
        <begin position="82"/>
        <end position="101"/>
    </location>
</feature>
<feature type="transmembrane region" description="Helical" evidence="6">
    <location>
        <begin position="207"/>
        <end position="225"/>
    </location>
</feature>
<organism evidence="7 8">
    <name type="scientific">Reticulomyxa filosa</name>
    <dbReference type="NCBI Taxonomy" id="46433"/>
    <lineage>
        <taxon>Eukaryota</taxon>
        <taxon>Sar</taxon>
        <taxon>Rhizaria</taxon>
        <taxon>Retaria</taxon>
        <taxon>Foraminifera</taxon>
        <taxon>Monothalamids</taxon>
        <taxon>Reticulomyxidae</taxon>
        <taxon>Reticulomyxa</taxon>
    </lineage>
</organism>
<feature type="transmembrane region" description="Helical" evidence="6">
    <location>
        <begin position="138"/>
        <end position="161"/>
    </location>
</feature>
<dbReference type="GO" id="GO:0016020">
    <property type="term" value="C:membrane"/>
    <property type="evidence" value="ECO:0007669"/>
    <property type="project" value="UniProtKB-SubCell"/>
</dbReference>
<evidence type="ECO:0000256" key="6">
    <source>
        <dbReference type="SAM" id="Phobius"/>
    </source>
</evidence>
<name>X6N570_RETFI</name>
<comment type="subcellular location">
    <subcellularLocation>
        <location evidence="1">Membrane</location>
        <topology evidence="1">Multi-pass membrane protein</topology>
    </subcellularLocation>
</comment>
<evidence type="ECO:0000313" key="7">
    <source>
        <dbReference type="EMBL" id="ETO21405.1"/>
    </source>
</evidence>
<proteinExistence type="predicted"/>
<sequence length="252" mass="28454">NNNKSHSSLTLFHDVIHEMWWGWKNVPDILLRCIYVQFFAFIGFYCMWIYLADFYGRYIYNGRPRAKEHTKDFNRYVRGISAANYAYVAMSVIEAIFSLLLIPLTKRFGIKPVWGGCLAIAGVSLSVTPVLIGSPVGIAIIVNSFIGFGLCVSFSLPWSIVTKYSLLYDQNRGGLWTTIFNSSECLAEIFVSLIAGNFVNIFEHSTAIIMIIGGFSLLVASLLVLRVKDDLSSFEYQQIHHGQNKHQTTDNL</sequence>
<keyword evidence="3 6" id="KW-0812">Transmembrane</keyword>
<evidence type="ECO:0000313" key="8">
    <source>
        <dbReference type="Proteomes" id="UP000023152"/>
    </source>
</evidence>
<dbReference type="GO" id="GO:0008506">
    <property type="term" value="F:sucrose:proton symporter activity"/>
    <property type="evidence" value="ECO:0007669"/>
    <property type="project" value="TreeGrafter"/>
</dbReference>
<dbReference type="PANTHER" id="PTHR19432">
    <property type="entry name" value="SUGAR TRANSPORTER"/>
    <property type="match status" value="1"/>
</dbReference>
<protein>
    <submittedName>
        <fullName evidence="7">Transporter, major facilitator family</fullName>
    </submittedName>
</protein>
<dbReference type="SUPFAM" id="SSF103473">
    <property type="entry name" value="MFS general substrate transporter"/>
    <property type="match status" value="1"/>
</dbReference>
<feature type="transmembrane region" description="Helical" evidence="6">
    <location>
        <begin position="29"/>
        <end position="51"/>
    </location>
</feature>